<comment type="caution">
    <text evidence="7">The sequence shown here is derived from an EMBL/GenBank/DDBJ whole genome shotgun (WGS) entry which is preliminary data.</text>
</comment>
<dbReference type="PANTHER" id="PTHR32322">
    <property type="entry name" value="INNER MEMBRANE TRANSPORTER"/>
    <property type="match status" value="1"/>
</dbReference>
<feature type="transmembrane region" description="Helical" evidence="5">
    <location>
        <begin position="39"/>
        <end position="58"/>
    </location>
</feature>
<feature type="transmembrane region" description="Helical" evidence="5">
    <location>
        <begin position="220"/>
        <end position="241"/>
    </location>
</feature>
<dbReference type="InterPro" id="IPR000620">
    <property type="entry name" value="EamA_dom"/>
</dbReference>
<proteinExistence type="predicted"/>
<feature type="domain" description="EamA" evidence="6">
    <location>
        <begin position="158"/>
        <end position="291"/>
    </location>
</feature>
<keyword evidence="2 5" id="KW-0812">Transmembrane</keyword>
<reference evidence="8" key="1">
    <citation type="journal article" date="2019" name="Int. J. Syst. Evol. Microbiol.">
        <title>The Global Catalogue of Microorganisms (GCM) 10K type strain sequencing project: providing services to taxonomists for standard genome sequencing and annotation.</title>
        <authorList>
            <consortium name="The Broad Institute Genomics Platform"/>
            <consortium name="The Broad Institute Genome Sequencing Center for Infectious Disease"/>
            <person name="Wu L."/>
            <person name="Ma J."/>
        </authorList>
    </citation>
    <scope>NUCLEOTIDE SEQUENCE [LARGE SCALE GENOMIC DNA]</scope>
    <source>
        <strain evidence="8">TBRC 5781</strain>
    </source>
</reference>
<dbReference type="InterPro" id="IPR050638">
    <property type="entry name" value="AA-Vitamin_Transporters"/>
</dbReference>
<name>A0ABV8E8W2_9HYPH</name>
<feature type="domain" description="EamA" evidence="6">
    <location>
        <begin position="12"/>
        <end position="144"/>
    </location>
</feature>
<evidence type="ECO:0000256" key="5">
    <source>
        <dbReference type="SAM" id="Phobius"/>
    </source>
</evidence>
<accession>A0ABV8E8W2</accession>
<dbReference type="SUPFAM" id="SSF103481">
    <property type="entry name" value="Multidrug resistance efflux transporter EmrE"/>
    <property type="match status" value="2"/>
</dbReference>
<dbReference type="Proteomes" id="UP001595697">
    <property type="component" value="Unassembled WGS sequence"/>
</dbReference>
<evidence type="ECO:0000313" key="8">
    <source>
        <dbReference type="Proteomes" id="UP001595697"/>
    </source>
</evidence>
<gene>
    <name evidence="7" type="ORF">ACFOVS_12585</name>
</gene>
<feature type="transmembrane region" description="Helical" evidence="5">
    <location>
        <begin position="96"/>
        <end position="118"/>
    </location>
</feature>
<comment type="subcellular location">
    <subcellularLocation>
        <location evidence="1">Membrane</location>
        <topology evidence="1">Multi-pass membrane protein</topology>
    </subcellularLocation>
</comment>
<dbReference type="InterPro" id="IPR037185">
    <property type="entry name" value="EmrE-like"/>
</dbReference>
<evidence type="ECO:0000256" key="2">
    <source>
        <dbReference type="ARBA" id="ARBA00022692"/>
    </source>
</evidence>
<evidence type="ECO:0000256" key="4">
    <source>
        <dbReference type="ARBA" id="ARBA00023136"/>
    </source>
</evidence>
<feature type="transmembrane region" description="Helical" evidence="5">
    <location>
        <begin position="187"/>
        <end position="208"/>
    </location>
</feature>
<evidence type="ECO:0000313" key="7">
    <source>
        <dbReference type="EMBL" id="MFC3968953.1"/>
    </source>
</evidence>
<keyword evidence="8" id="KW-1185">Reference proteome</keyword>
<dbReference type="PANTHER" id="PTHR32322:SF9">
    <property type="entry name" value="AMINO-ACID METABOLITE EFFLUX PUMP-RELATED"/>
    <property type="match status" value="1"/>
</dbReference>
<dbReference type="RefSeq" id="WP_247259151.1">
    <property type="nucleotide sequence ID" value="NZ_JALJQZ010000001.1"/>
</dbReference>
<dbReference type="Pfam" id="PF00892">
    <property type="entry name" value="EamA"/>
    <property type="match status" value="2"/>
</dbReference>
<feature type="transmembrane region" description="Helical" evidence="5">
    <location>
        <begin position="253"/>
        <end position="271"/>
    </location>
</feature>
<evidence type="ECO:0000256" key="3">
    <source>
        <dbReference type="ARBA" id="ARBA00022989"/>
    </source>
</evidence>
<sequence>MKKTQNMGLIDWALLIFLSVLWGGSFFFSKVALSELPPLSIVMARVAIAATALFFYLKARGLQIPASPKIWTAFFGMGLLNNLIPFSLIFWGQTQIASGLASILNATTPIFSIIVAHFLTVDERMILNKLAGIILGFLGVTVLMAGNAFSAKALPVTALLACLMAALSYGFAGVFGRRFRRMEIAPAISAFGQTAATTVMLIPIVLMIDSPWNLALPSGQTIAALLGLGLFSTALAYIIFFHILATGGAINSSLVTLLIPVSAILLGRVFLDEELAINHLAGMALIAVGLLSIDGRIFVAIRRSRLLSARR</sequence>
<feature type="transmembrane region" description="Helical" evidence="5">
    <location>
        <begin position="12"/>
        <end position="33"/>
    </location>
</feature>
<keyword evidence="4 5" id="KW-0472">Membrane</keyword>
<dbReference type="EMBL" id="JBHSBD010000052">
    <property type="protein sequence ID" value="MFC3968953.1"/>
    <property type="molecule type" value="Genomic_DNA"/>
</dbReference>
<feature type="transmembrane region" description="Helical" evidence="5">
    <location>
        <begin position="70"/>
        <end position="90"/>
    </location>
</feature>
<organism evidence="7 8">
    <name type="scientific">Rhizobium lemnae</name>
    <dbReference type="NCBI Taxonomy" id="1214924"/>
    <lineage>
        <taxon>Bacteria</taxon>
        <taxon>Pseudomonadati</taxon>
        <taxon>Pseudomonadota</taxon>
        <taxon>Alphaproteobacteria</taxon>
        <taxon>Hyphomicrobiales</taxon>
        <taxon>Rhizobiaceae</taxon>
        <taxon>Rhizobium/Agrobacterium group</taxon>
        <taxon>Rhizobium</taxon>
    </lineage>
</organism>
<feature type="transmembrane region" description="Helical" evidence="5">
    <location>
        <begin position="130"/>
        <end position="150"/>
    </location>
</feature>
<protein>
    <submittedName>
        <fullName evidence="7">DMT family transporter</fullName>
    </submittedName>
</protein>
<keyword evidence="3 5" id="KW-1133">Transmembrane helix</keyword>
<evidence type="ECO:0000256" key="1">
    <source>
        <dbReference type="ARBA" id="ARBA00004141"/>
    </source>
</evidence>
<feature type="transmembrane region" description="Helical" evidence="5">
    <location>
        <begin position="277"/>
        <end position="301"/>
    </location>
</feature>
<feature type="transmembrane region" description="Helical" evidence="5">
    <location>
        <begin position="156"/>
        <end position="175"/>
    </location>
</feature>
<evidence type="ECO:0000259" key="6">
    <source>
        <dbReference type="Pfam" id="PF00892"/>
    </source>
</evidence>